<dbReference type="RefSeq" id="NP_001232902.1">
    <property type="nucleotide sequence ID" value="NM_001245973.1"/>
</dbReference>
<evidence type="ECO:0000256" key="6">
    <source>
        <dbReference type="ARBA" id="ARBA00023136"/>
    </source>
</evidence>
<name>E9MW18_STRPU</name>
<feature type="transmembrane region" description="Helical" evidence="8">
    <location>
        <begin position="239"/>
        <end position="266"/>
    </location>
</feature>
<dbReference type="Pfam" id="PF04547">
    <property type="entry name" value="Anoctamin"/>
    <property type="match status" value="1"/>
</dbReference>
<comment type="similarity">
    <text evidence="2 8">Belongs to the anoctamin family.</text>
</comment>
<dbReference type="GO" id="GO:0005254">
    <property type="term" value="F:chloride channel activity"/>
    <property type="evidence" value="ECO:0000318"/>
    <property type="project" value="GO_Central"/>
</dbReference>
<feature type="domain" description="Anoctamin transmembrane" evidence="9">
    <location>
        <begin position="228"/>
        <end position="774"/>
    </location>
</feature>
<accession>E9MW18</accession>
<evidence type="ECO:0000259" key="10">
    <source>
        <dbReference type="Pfam" id="PF16178"/>
    </source>
</evidence>
<dbReference type="PANTHER" id="PTHR12308">
    <property type="entry name" value="ANOCTAMIN"/>
    <property type="match status" value="1"/>
</dbReference>
<evidence type="ECO:0000256" key="7">
    <source>
        <dbReference type="ARBA" id="ARBA00023180"/>
    </source>
</evidence>
<comment type="caution">
    <text evidence="8">Lacks conserved residue(s) required for the propagation of feature annotation.</text>
</comment>
<evidence type="ECO:0000256" key="4">
    <source>
        <dbReference type="ARBA" id="ARBA00022692"/>
    </source>
</evidence>
<evidence type="ECO:0000256" key="5">
    <source>
        <dbReference type="ARBA" id="ARBA00022989"/>
    </source>
</evidence>
<reference evidence="12" key="3">
    <citation type="submission" date="2021-01" db="UniProtKB">
        <authorList>
            <consortium name="EnsemblMetazoa"/>
        </authorList>
    </citation>
    <scope>IDENTIFICATION</scope>
</reference>
<dbReference type="InterPro" id="IPR032394">
    <property type="entry name" value="Anoct_dimer"/>
</dbReference>
<dbReference type="OMA" id="AYWARWC"/>
<evidence type="ECO:0000313" key="13">
    <source>
        <dbReference type="Proteomes" id="UP000007110"/>
    </source>
</evidence>
<dbReference type="GO" id="GO:0046983">
    <property type="term" value="F:protein dimerization activity"/>
    <property type="evidence" value="ECO:0007669"/>
    <property type="project" value="InterPro"/>
</dbReference>
<feature type="transmembrane region" description="Helical" evidence="8">
    <location>
        <begin position="481"/>
        <end position="502"/>
    </location>
</feature>
<sequence>MTILEHSSTMAREKLLHAPWKTLMFFAEELGLKAPLTALLNLPKNASDEFLKKMGIKKNLFSHDVPNQPPDFMTCAFKALLNLPKNASDEFLKKMGIKKNLFSHDVPNQPPDFMTCAFKSITFCVYLLNLCRYLNSDHREQFFSNIDRTRVVNEILETTTYGKRKRAEVGISRLIEEEIFEAAFPLHDGPDKYPDPGVKREDWNKRQILMKYWARWGAWTKYQPMDHIREYFGEKIGLYFAWLGLYTGWLLPASIVGVIVFIYGLITMPFNPIAKQICDSSDDFRMCPQCDVEIGCTHWNLSETCLEAEISILFDHPGTVFFSIFMSFWAVSFLESWKRSQASLAHHWDCWNFEEEEERPRPQFAAQAPAMEENPITGVNEPYFPEDIKKRRWLTGIFVIFGMVSLVLIFLVGVIMYRVLVSIPLSQNELFRSNAQTIANMTGAVLNLILIMVLGQVYQKLAVIMNDWEMHRTQTEYEDNLTFKVFIFQFMNFFSSIFYIAFFKGKFLGYPGKYNTFFGLREEACGSGGCLVELAQQLFIIMVGKQIINNCQEVAIPKLKQFIIRWKVKGSAFGGSEGQSSRWEEDYQLVPNEGLFEEYLEMIIQFGFITIFVAAFPLAPVFAILNNWLEIRLDAQKFVCELRRPVAERAQDIGVWFDILEIIAQFAVITNAFLIAFTSEFLPKLLYQYQYNFSLDGYVDFTLSRAPANASDAPCRYKDFRDENGEYTIFYWQLLAVRLGFVILFEHFVFGISRFIDFIVPDIPEALEIKIKKEAYMGKQALQEFQVFIFKTLFLHPLLIYAH</sequence>
<evidence type="ECO:0000256" key="2">
    <source>
        <dbReference type="ARBA" id="ARBA00009671"/>
    </source>
</evidence>
<dbReference type="GeneID" id="580474"/>
<feature type="transmembrane region" description="Helical" evidence="8">
    <location>
        <begin position="602"/>
        <end position="625"/>
    </location>
</feature>
<dbReference type="OrthoDB" id="296386at2759"/>
<dbReference type="EMBL" id="HQ257276">
    <property type="protein sequence ID" value="ADW08997.1"/>
    <property type="molecule type" value="mRNA"/>
</dbReference>
<dbReference type="InterPro" id="IPR007632">
    <property type="entry name" value="Anoctamin"/>
</dbReference>
<feature type="domain" description="Anoctamin dimerisation" evidence="10">
    <location>
        <begin position="16"/>
        <end position="225"/>
    </location>
</feature>
<dbReference type="GO" id="GO:0005886">
    <property type="term" value="C:plasma membrane"/>
    <property type="evidence" value="ECO:0000318"/>
    <property type="project" value="GO_Central"/>
</dbReference>
<dbReference type="AlphaFoldDB" id="E9MW18"/>
<keyword evidence="5 8" id="KW-1133">Transmembrane helix</keyword>
<dbReference type="InParanoid" id="E9MW18"/>
<dbReference type="KEGG" id="spu:580474"/>
<evidence type="ECO:0000259" key="9">
    <source>
        <dbReference type="Pfam" id="PF04547"/>
    </source>
</evidence>
<comment type="subcellular location">
    <subcellularLocation>
        <location evidence="1">Cell membrane</location>
        <topology evidence="1">Multi-pass membrane protein</topology>
    </subcellularLocation>
    <subcellularLocation>
        <location evidence="8">Membrane</location>
        <topology evidence="8">Multi-pass membrane protein</topology>
    </subcellularLocation>
</comment>
<keyword evidence="4 8" id="KW-0812">Transmembrane</keyword>
<evidence type="ECO:0000313" key="11">
    <source>
        <dbReference type="EMBL" id="ADW08997.1"/>
    </source>
</evidence>
<dbReference type="CTD" id="50636"/>
<feature type="transmembrane region" description="Helical" evidence="8">
    <location>
        <begin position="437"/>
        <end position="461"/>
    </location>
</feature>
<proteinExistence type="evidence at transcript level"/>
<dbReference type="InterPro" id="IPR049452">
    <property type="entry name" value="Anoctamin_TM"/>
</dbReference>
<keyword evidence="13" id="KW-1185">Reference proteome</keyword>
<feature type="transmembrane region" description="Helical" evidence="8">
    <location>
        <begin position="729"/>
        <end position="750"/>
    </location>
</feature>
<keyword evidence="7" id="KW-0325">Glycoprotein</keyword>
<evidence type="ECO:0000256" key="8">
    <source>
        <dbReference type="RuleBase" id="RU280814"/>
    </source>
</evidence>
<dbReference type="FunCoup" id="E9MW18">
    <property type="interactions" value="5"/>
</dbReference>
<evidence type="ECO:0000313" key="12">
    <source>
        <dbReference type="EnsemblMetazoa" id="NP_001232902"/>
    </source>
</evidence>
<keyword evidence="3" id="KW-1003">Cell membrane</keyword>
<organism evidence="11">
    <name type="scientific">Strongylocentrotus purpuratus</name>
    <name type="common">Purple sea urchin</name>
    <dbReference type="NCBI Taxonomy" id="7668"/>
    <lineage>
        <taxon>Eukaryota</taxon>
        <taxon>Metazoa</taxon>
        <taxon>Echinodermata</taxon>
        <taxon>Eleutherozoa</taxon>
        <taxon>Echinozoa</taxon>
        <taxon>Echinoidea</taxon>
        <taxon>Euechinoidea</taxon>
        <taxon>Echinacea</taxon>
        <taxon>Camarodonta</taxon>
        <taxon>Echinidea</taxon>
        <taxon>Strongylocentrotidae</taxon>
        <taxon>Strongylocentrotus</taxon>
    </lineage>
</organism>
<dbReference type="PANTHER" id="PTHR12308:SF87">
    <property type="entry name" value="ANOCTAMIN"/>
    <property type="match status" value="1"/>
</dbReference>
<feature type="transmembrane region" description="Helical" evidence="8">
    <location>
        <begin position="393"/>
        <end position="417"/>
    </location>
</feature>
<evidence type="ECO:0000256" key="1">
    <source>
        <dbReference type="ARBA" id="ARBA00004651"/>
    </source>
</evidence>
<dbReference type="Proteomes" id="UP000007110">
    <property type="component" value="Unassembled WGS sequence"/>
</dbReference>
<reference evidence="13" key="2">
    <citation type="submission" date="2015-02" db="EMBL/GenBank/DDBJ databases">
        <title>Genome sequencing for Strongylocentrotus purpuratus.</title>
        <authorList>
            <person name="Murali S."/>
            <person name="Liu Y."/>
            <person name="Vee V."/>
            <person name="English A."/>
            <person name="Wang M."/>
            <person name="Skinner E."/>
            <person name="Han Y."/>
            <person name="Muzny D.M."/>
            <person name="Worley K.C."/>
            <person name="Gibbs R.A."/>
        </authorList>
    </citation>
    <scope>NUCLEOTIDE SEQUENCE</scope>
</reference>
<dbReference type="Pfam" id="PF16178">
    <property type="entry name" value="Anoct_dimer"/>
    <property type="match status" value="1"/>
</dbReference>
<evidence type="ECO:0000256" key="3">
    <source>
        <dbReference type="ARBA" id="ARBA00022475"/>
    </source>
</evidence>
<dbReference type="GO" id="GO:1902476">
    <property type="term" value="P:chloride transmembrane transport"/>
    <property type="evidence" value="ECO:0000318"/>
    <property type="project" value="GO_Central"/>
</dbReference>
<reference evidence="11" key="1">
    <citation type="submission" date="2010-08" db="EMBL/GenBank/DDBJ databases">
        <title>Chlorine channels regulated by calcium in the sea urchin spermatozoon.</title>
        <authorList>
            <person name="Galindo B.E."/>
            <person name="Macias-Espinosa E."/>
        </authorList>
    </citation>
    <scope>NUCLEOTIDE SEQUENCE</scope>
    <source>
        <tissue evidence="11">Testis</tissue>
    </source>
</reference>
<dbReference type="HOGENOM" id="CLU_006685_5_2_1"/>
<dbReference type="EnsemblMetazoa" id="NM_001245973">
    <property type="protein sequence ID" value="NP_001232902"/>
    <property type="gene ID" value="GeneID_580474"/>
</dbReference>
<protein>
    <recommendedName>
        <fullName evidence="8">Anoctamin</fullName>
    </recommendedName>
</protein>
<keyword evidence="6 8" id="KW-0472">Membrane</keyword>
<feature type="transmembrane region" description="Helical" evidence="8">
    <location>
        <begin position="653"/>
        <end position="677"/>
    </location>
</feature>